<sequence>MRKRIIDLPSFFRQAFCRIPSQQSRRGTGKKAAVTLPVGPSCGAAQSRAPQRRASRHRRFRRRGPDRTAPDSGFPGA</sequence>
<evidence type="ECO:0000313" key="2">
    <source>
        <dbReference type="EMBL" id="GGD05224.1"/>
    </source>
</evidence>
<reference evidence="2" key="2">
    <citation type="submission" date="2020-09" db="EMBL/GenBank/DDBJ databases">
        <authorList>
            <person name="Sun Q."/>
            <person name="Zhou Y."/>
        </authorList>
    </citation>
    <scope>NUCLEOTIDE SEQUENCE</scope>
    <source>
        <strain evidence="2">CGMCC 1.15493</strain>
    </source>
</reference>
<reference evidence="2" key="1">
    <citation type="journal article" date="2014" name="Int. J. Syst. Evol. Microbiol.">
        <title>Complete genome sequence of Corynebacterium casei LMG S-19264T (=DSM 44701T), isolated from a smear-ripened cheese.</title>
        <authorList>
            <consortium name="US DOE Joint Genome Institute (JGI-PGF)"/>
            <person name="Walter F."/>
            <person name="Albersmeier A."/>
            <person name="Kalinowski J."/>
            <person name="Ruckert C."/>
        </authorList>
    </citation>
    <scope>NUCLEOTIDE SEQUENCE</scope>
    <source>
        <strain evidence="2">CGMCC 1.15493</strain>
    </source>
</reference>
<evidence type="ECO:0000256" key="1">
    <source>
        <dbReference type="SAM" id="MobiDB-lite"/>
    </source>
</evidence>
<keyword evidence="3" id="KW-1185">Reference proteome</keyword>
<accession>A0A916XSU7</accession>
<gene>
    <name evidence="2" type="ORF">GCM10011335_05150</name>
</gene>
<comment type="caution">
    <text evidence="2">The sequence shown here is derived from an EMBL/GenBank/DDBJ whole genome shotgun (WGS) entry which is preliminary data.</text>
</comment>
<name>A0A916XSU7_9HYPH</name>
<dbReference type="Proteomes" id="UP000613160">
    <property type="component" value="Unassembled WGS sequence"/>
</dbReference>
<dbReference type="AlphaFoldDB" id="A0A916XSU7"/>
<organism evidence="2 3">
    <name type="scientific">Aureimonas glaciei</name>
    <dbReference type="NCBI Taxonomy" id="1776957"/>
    <lineage>
        <taxon>Bacteria</taxon>
        <taxon>Pseudomonadati</taxon>
        <taxon>Pseudomonadota</taxon>
        <taxon>Alphaproteobacteria</taxon>
        <taxon>Hyphomicrobiales</taxon>
        <taxon>Aurantimonadaceae</taxon>
        <taxon>Aureimonas</taxon>
    </lineage>
</organism>
<feature type="compositionally biased region" description="Basic residues" evidence="1">
    <location>
        <begin position="50"/>
        <end position="62"/>
    </location>
</feature>
<dbReference type="EMBL" id="BMJJ01000001">
    <property type="protein sequence ID" value="GGD05224.1"/>
    <property type="molecule type" value="Genomic_DNA"/>
</dbReference>
<feature type="region of interest" description="Disordered" evidence="1">
    <location>
        <begin position="22"/>
        <end position="77"/>
    </location>
</feature>
<proteinExistence type="predicted"/>
<evidence type="ECO:0000313" key="3">
    <source>
        <dbReference type="Proteomes" id="UP000613160"/>
    </source>
</evidence>
<protein>
    <submittedName>
        <fullName evidence="2">Uncharacterized protein</fullName>
    </submittedName>
</protein>